<protein>
    <submittedName>
        <fullName evidence="1">Uncharacterized protein</fullName>
    </submittedName>
</protein>
<gene>
    <name evidence="1" type="ORF">AB5J51_40320</name>
</gene>
<sequence length="79" mass="8736">MRPPFRYPEDLITLQRAWQQTYVELAQAGAGTTVLRRRLITLSGTLCTHPYWAAPAGSVELRRAARTHTSAPAEGEEAA</sequence>
<organism evidence="1">
    <name type="scientific">Streptomyces sp. R33</name>
    <dbReference type="NCBI Taxonomy" id="3238629"/>
    <lineage>
        <taxon>Bacteria</taxon>
        <taxon>Bacillati</taxon>
        <taxon>Actinomycetota</taxon>
        <taxon>Actinomycetes</taxon>
        <taxon>Kitasatosporales</taxon>
        <taxon>Streptomycetaceae</taxon>
        <taxon>Streptomyces</taxon>
    </lineage>
</organism>
<dbReference type="RefSeq" id="WP_369780162.1">
    <property type="nucleotide sequence ID" value="NZ_CP165727.1"/>
</dbReference>
<dbReference type="EMBL" id="CP165727">
    <property type="protein sequence ID" value="XDV68675.1"/>
    <property type="molecule type" value="Genomic_DNA"/>
</dbReference>
<dbReference type="AlphaFoldDB" id="A0AB39YF14"/>
<name>A0AB39YF14_9ACTN</name>
<accession>A0AB39YF14</accession>
<reference evidence="1" key="1">
    <citation type="submission" date="2024-08" db="EMBL/GenBank/DDBJ databases">
        <authorList>
            <person name="Yu S.T."/>
        </authorList>
    </citation>
    <scope>NUCLEOTIDE SEQUENCE</scope>
    <source>
        <strain evidence="1">R33</strain>
    </source>
</reference>
<evidence type="ECO:0000313" key="1">
    <source>
        <dbReference type="EMBL" id="XDV68675.1"/>
    </source>
</evidence>
<proteinExistence type="predicted"/>